<protein>
    <submittedName>
        <fullName evidence="1">Uncharacterized protein</fullName>
    </submittedName>
</protein>
<sequence length="67" mass="7647">MMFIGGVPTPYSHIEIFEKITKKEINEEKVNNLLQRISDVTNIIPEGNVKLIGNISEFGRSLLNFKK</sequence>
<dbReference type="Proteomes" id="UP000254737">
    <property type="component" value="Unassembled WGS sequence"/>
</dbReference>
<accession>A0A376G709</accession>
<reference evidence="1 2" key="1">
    <citation type="submission" date="2018-06" db="EMBL/GenBank/DDBJ databases">
        <authorList>
            <consortium name="Pathogen Informatics"/>
            <person name="Doyle S."/>
        </authorList>
    </citation>
    <scope>NUCLEOTIDE SEQUENCE [LARGE SCALE GENOMIC DNA]</scope>
    <source>
        <strain evidence="1 2">NCTC13456</strain>
    </source>
</reference>
<dbReference type="AlphaFoldDB" id="A0A376G709"/>
<organism evidence="1 2">
    <name type="scientific">Empedobacter falsenii</name>
    <dbReference type="NCBI Taxonomy" id="343874"/>
    <lineage>
        <taxon>Bacteria</taxon>
        <taxon>Pseudomonadati</taxon>
        <taxon>Bacteroidota</taxon>
        <taxon>Flavobacteriia</taxon>
        <taxon>Flavobacteriales</taxon>
        <taxon>Weeksellaceae</taxon>
        <taxon>Empedobacter</taxon>
    </lineage>
</organism>
<name>A0A376G709_9FLAO</name>
<gene>
    <name evidence="1" type="ORF">NCTC13456_01791</name>
</gene>
<dbReference type="EMBL" id="UFXS01000001">
    <property type="protein sequence ID" value="STD55811.1"/>
    <property type="molecule type" value="Genomic_DNA"/>
</dbReference>
<evidence type="ECO:0000313" key="1">
    <source>
        <dbReference type="EMBL" id="STD55811.1"/>
    </source>
</evidence>
<evidence type="ECO:0000313" key="2">
    <source>
        <dbReference type="Proteomes" id="UP000254737"/>
    </source>
</evidence>
<proteinExistence type="predicted"/>